<evidence type="ECO:0000313" key="11">
    <source>
        <dbReference type="EMBL" id="ADD79615.1"/>
    </source>
</evidence>
<dbReference type="UniPathway" id="UPA00275">
    <property type="reaction ID" value="UER00400"/>
</dbReference>
<evidence type="ECO:0000256" key="3">
    <source>
        <dbReference type="ARBA" id="ARBA00022723"/>
    </source>
</evidence>
<feature type="binding site" evidence="9">
    <location>
        <begin position="49"/>
        <end position="53"/>
    </location>
    <ligand>
        <name>GTP</name>
        <dbReference type="ChEBI" id="CHEBI:37565"/>
    </ligand>
</feature>
<dbReference type="RefSeq" id="WP_013087602.1">
    <property type="nucleotide sequence ID" value="NC_014109.1"/>
</dbReference>
<feature type="binding site" evidence="9">
    <location>
        <position position="67"/>
    </location>
    <ligand>
        <name>Zn(2+)</name>
        <dbReference type="ChEBI" id="CHEBI:29105"/>
        <note>catalytic</note>
    </ligand>
</feature>
<dbReference type="GO" id="GO:0003935">
    <property type="term" value="F:GTP cyclohydrolase II activity"/>
    <property type="evidence" value="ECO:0007669"/>
    <property type="project" value="UniProtKB-UniRule"/>
</dbReference>
<feature type="active site" description="Proton acceptor" evidence="9">
    <location>
        <position position="126"/>
    </location>
</feature>
<dbReference type="KEGG" id="rip:RIEPE_0290"/>
<evidence type="ECO:0000259" key="10">
    <source>
        <dbReference type="Pfam" id="PF00925"/>
    </source>
</evidence>
<dbReference type="GO" id="GO:0005525">
    <property type="term" value="F:GTP binding"/>
    <property type="evidence" value="ECO:0007669"/>
    <property type="project" value="UniProtKB-KW"/>
</dbReference>
<dbReference type="GO" id="GO:0008270">
    <property type="term" value="F:zinc ion binding"/>
    <property type="evidence" value="ECO:0007669"/>
    <property type="project" value="UniProtKB-UniRule"/>
</dbReference>
<comment type="pathway">
    <text evidence="1 9">Cofactor biosynthesis; riboflavin biosynthesis; 5-amino-6-(D-ribitylamino)uracil from GTP: step 1/4.</text>
</comment>
<evidence type="ECO:0000256" key="9">
    <source>
        <dbReference type="HAMAP-Rule" id="MF_00179"/>
    </source>
</evidence>
<evidence type="ECO:0000256" key="8">
    <source>
        <dbReference type="ARBA" id="ARBA00049295"/>
    </source>
</evidence>
<feature type="binding site" evidence="9">
    <location>
        <position position="149"/>
    </location>
    <ligand>
        <name>GTP</name>
        <dbReference type="ChEBI" id="CHEBI:37565"/>
    </ligand>
</feature>
<dbReference type="eggNOG" id="COG0807">
    <property type="taxonomic scope" value="Bacteria"/>
</dbReference>
<keyword evidence="4 9" id="KW-0547">Nucleotide-binding</keyword>
<feature type="binding site" evidence="9">
    <location>
        <position position="114"/>
    </location>
    <ligand>
        <name>GTP</name>
        <dbReference type="ChEBI" id="CHEBI:37565"/>
    </ligand>
</feature>
<dbReference type="Pfam" id="PF00925">
    <property type="entry name" value="GTP_cyclohydro2"/>
    <property type="match status" value="1"/>
</dbReference>
<dbReference type="EC" id="3.5.4.25" evidence="9"/>
<dbReference type="GO" id="GO:0009231">
    <property type="term" value="P:riboflavin biosynthetic process"/>
    <property type="evidence" value="ECO:0007669"/>
    <property type="project" value="UniProtKB-UniRule"/>
</dbReference>
<evidence type="ECO:0000256" key="6">
    <source>
        <dbReference type="ARBA" id="ARBA00022833"/>
    </source>
</evidence>
<evidence type="ECO:0000256" key="5">
    <source>
        <dbReference type="ARBA" id="ARBA00022801"/>
    </source>
</evidence>
<dbReference type="Proteomes" id="UP000001700">
    <property type="component" value="Chromosome"/>
</dbReference>
<dbReference type="PANTHER" id="PTHR21327">
    <property type="entry name" value="GTP CYCLOHYDROLASE II-RELATED"/>
    <property type="match status" value="1"/>
</dbReference>
<feature type="binding site" evidence="9">
    <location>
        <begin position="92"/>
        <end position="94"/>
    </location>
    <ligand>
        <name>GTP</name>
        <dbReference type="ChEBI" id="CHEBI:37565"/>
    </ligand>
</feature>
<comment type="function">
    <text evidence="9">Catalyzes the conversion of GTP to 2,5-diamino-6-ribosylamino-4(3H)-pyrimidinone 5'-phosphate (DARP), formate and pyrophosphate.</text>
</comment>
<dbReference type="FunFam" id="3.40.50.10990:FF:000002">
    <property type="entry name" value="GTP cyclohydrolase-2"/>
    <property type="match status" value="1"/>
</dbReference>
<dbReference type="InterPro" id="IPR032677">
    <property type="entry name" value="GTP_cyclohydro_II"/>
</dbReference>
<dbReference type="STRING" id="515618.RIEPE_0290"/>
<dbReference type="AlphaFoldDB" id="D4G885"/>
<reference evidence="11" key="1">
    <citation type="submission" date="2008-05" db="EMBL/GenBank/DDBJ databases">
        <title>Genome sequence of Riesia pediculicola USDA.</title>
        <authorList>
            <person name="Kirkness E.F."/>
        </authorList>
    </citation>
    <scope>NUCLEOTIDE SEQUENCE [LARGE SCALE GENOMIC DNA]</scope>
    <source>
        <strain evidence="11">USDA</strain>
    </source>
</reference>
<feature type="binding site" evidence="9">
    <location>
        <position position="70"/>
    </location>
    <ligand>
        <name>GTP</name>
        <dbReference type="ChEBI" id="CHEBI:37565"/>
    </ligand>
</feature>
<dbReference type="HOGENOM" id="CLU_020273_2_1_6"/>
<evidence type="ECO:0000313" key="12">
    <source>
        <dbReference type="Proteomes" id="UP000001700"/>
    </source>
</evidence>
<dbReference type="NCBIfam" id="NF001591">
    <property type="entry name" value="PRK00393.1"/>
    <property type="match status" value="1"/>
</dbReference>
<dbReference type="GO" id="GO:0005829">
    <property type="term" value="C:cytosol"/>
    <property type="evidence" value="ECO:0007669"/>
    <property type="project" value="TreeGrafter"/>
</dbReference>
<feature type="binding site" evidence="9">
    <location>
        <position position="154"/>
    </location>
    <ligand>
        <name>GTP</name>
        <dbReference type="ChEBI" id="CHEBI:37565"/>
    </ligand>
</feature>
<dbReference type="Gene3D" id="3.40.50.10990">
    <property type="entry name" value="GTP cyclohydrolase II"/>
    <property type="match status" value="1"/>
</dbReference>
<dbReference type="HAMAP" id="MF_00179">
    <property type="entry name" value="RibA"/>
    <property type="match status" value="1"/>
</dbReference>
<keyword evidence="3 9" id="KW-0479">Metal-binding</keyword>
<comment type="catalytic activity">
    <reaction evidence="8 9">
        <text>GTP + 4 H2O = 2,5-diamino-6-hydroxy-4-(5-phosphoribosylamino)-pyrimidine + formate + 2 phosphate + 3 H(+)</text>
        <dbReference type="Rhea" id="RHEA:23704"/>
        <dbReference type="ChEBI" id="CHEBI:15377"/>
        <dbReference type="ChEBI" id="CHEBI:15378"/>
        <dbReference type="ChEBI" id="CHEBI:15740"/>
        <dbReference type="ChEBI" id="CHEBI:37565"/>
        <dbReference type="ChEBI" id="CHEBI:43474"/>
        <dbReference type="ChEBI" id="CHEBI:58614"/>
        <dbReference type="EC" id="3.5.4.25"/>
    </reaction>
</comment>
<proteinExistence type="inferred from homology"/>
<sequence>MRLKLVSKTKLPTKFGEFTLVGFEEVVNRNNHIALIYGRISEEQPTLSRIHSECLTGDVFLSLRCDCGVQLKSSLKKIVKEGRGVLLYHRQEGRNIGLLNKIRAYSLQDVGFDTVEANLKLGFKSDERDFRICADMYRLLSIKKIRLITNNPEKVKMMQYFGIEVTERVPIVVGKNSKNYRYLRTKVKKLGHLL</sequence>
<dbReference type="NCBIfam" id="TIGR00505">
    <property type="entry name" value="ribA"/>
    <property type="match status" value="1"/>
</dbReference>
<name>D4G885_RIEPU</name>
<keyword evidence="5 9" id="KW-0378">Hydrolase</keyword>
<keyword evidence="12" id="KW-1185">Reference proteome</keyword>
<dbReference type="OrthoDB" id="9793111at2"/>
<evidence type="ECO:0000256" key="7">
    <source>
        <dbReference type="ARBA" id="ARBA00023134"/>
    </source>
</evidence>
<keyword evidence="2 9" id="KW-0686">Riboflavin biosynthesis</keyword>
<dbReference type="SUPFAM" id="SSF142695">
    <property type="entry name" value="RibA-like"/>
    <property type="match status" value="1"/>
</dbReference>
<evidence type="ECO:0000256" key="1">
    <source>
        <dbReference type="ARBA" id="ARBA00004853"/>
    </source>
</evidence>
<comment type="similarity">
    <text evidence="9">Belongs to the GTP cyclohydrolase II family.</text>
</comment>
<evidence type="ECO:0000256" key="2">
    <source>
        <dbReference type="ARBA" id="ARBA00022619"/>
    </source>
</evidence>
<feature type="binding site" evidence="9">
    <location>
        <position position="54"/>
    </location>
    <ligand>
        <name>Zn(2+)</name>
        <dbReference type="ChEBI" id="CHEBI:29105"/>
        <note>catalytic</note>
    </ligand>
</feature>
<evidence type="ECO:0000256" key="4">
    <source>
        <dbReference type="ARBA" id="ARBA00022741"/>
    </source>
</evidence>
<feature type="domain" description="GTP cyclohydrolase II" evidence="10">
    <location>
        <begin position="7"/>
        <end position="170"/>
    </location>
</feature>
<dbReference type="PANTHER" id="PTHR21327:SF18">
    <property type="entry name" value="3,4-DIHYDROXY-2-BUTANONE 4-PHOSPHATE SYNTHASE"/>
    <property type="match status" value="1"/>
</dbReference>
<accession>D4G885</accession>
<feature type="binding site" evidence="9">
    <location>
        <position position="65"/>
    </location>
    <ligand>
        <name>Zn(2+)</name>
        <dbReference type="ChEBI" id="CHEBI:29105"/>
        <note>catalytic</note>
    </ligand>
</feature>
<dbReference type="InterPro" id="IPR036144">
    <property type="entry name" value="RibA-like_sf"/>
</dbReference>
<dbReference type="CDD" id="cd00641">
    <property type="entry name" value="GTP_cyclohydro2"/>
    <property type="match status" value="1"/>
</dbReference>
<comment type="cofactor">
    <cofactor evidence="9">
        <name>Zn(2+)</name>
        <dbReference type="ChEBI" id="CHEBI:29105"/>
    </cofactor>
    <text evidence="9">Binds 1 zinc ion per subunit.</text>
</comment>
<gene>
    <name evidence="9 11" type="primary">ribA</name>
    <name evidence="11" type="ordered locus">RIEPE_0290</name>
</gene>
<keyword evidence="7 9" id="KW-0342">GTP-binding</keyword>
<organism evidence="11 12">
    <name type="scientific">Riesia pediculicola (strain USDA)</name>
    <dbReference type="NCBI Taxonomy" id="515618"/>
    <lineage>
        <taxon>Bacteria</taxon>
        <taxon>Pseudomonadati</taxon>
        <taxon>Pseudomonadota</taxon>
        <taxon>Gammaproteobacteria</taxon>
        <taxon>Enterobacterales</taxon>
        <taxon>Enterobacteriaceae</taxon>
        <taxon>Candidatus Riesia</taxon>
    </lineage>
</organism>
<dbReference type="EMBL" id="CP001085">
    <property type="protein sequence ID" value="ADD79615.1"/>
    <property type="molecule type" value="Genomic_DNA"/>
</dbReference>
<feature type="active site" description="Nucleophile" evidence="9">
    <location>
        <position position="128"/>
    </location>
</feature>
<dbReference type="InterPro" id="IPR000926">
    <property type="entry name" value="RibA"/>
</dbReference>
<comment type="subunit">
    <text evidence="9">Homodimer.</text>
</comment>
<protein>
    <recommendedName>
        <fullName evidence="9">GTP cyclohydrolase-2</fullName>
        <ecNumber evidence="9">3.5.4.25</ecNumber>
    </recommendedName>
    <alternativeName>
        <fullName evidence="9">GTP cyclohydrolase II</fullName>
    </alternativeName>
</protein>
<keyword evidence="6 9" id="KW-0862">Zinc</keyword>